<accession>A0AAD7CPY0</accession>
<gene>
    <name evidence="1" type="ORF">B0H17DRAFT_1213517</name>
</gene>
<evidence type="ECO:0000313" key="2">
    <source>
        <dbReference type="Proteomes" id="UP001221757"/>
    </source>
</evidence>
<proteinExistence type="predicted"/>
<protein>
    <submittedName>
        <fullName evidence="1">Uncharacterized protein</fullName>
    </submittedName>
</protein>
<sequence length="153" mass="16834">MPDISPDYLTLFPAGNINIGLARMPQLSRLRFVQLGECLRLGPTLTHLELASDRISVGSQSRDKAEASLDISIQVFGVWGLTLFRRSDPTGHELHRRRHQPLAFPSQAPAPESLLNNVLCGLTYSNARIQPSTAFMVKVPDTLVQSPPCMTVS</sequence>
<dbReference type="Proteomes" id="UP001221757">
    <property type="component" value="Unassembled WGS sequence"/>
</dbReference>
<reference evidence="1" key="1">
    <citation type="submission" date="2023-03" db="EMBL/GenBank/DDBJ databases">
        <title>Massive genome expansion in bonnet fungi (Mycena s.s.) driven by repeated elements and novel gene families across ecological guilds.</title>
        <authorList>
            <consortium name="Lawrence Berkeley National Laboratory"/>
            <person name="Harder C.B."/>
            <person name="Miyauchi S."/>
            <person name="Viragh M."/>
            <person name="Kuo A."/>
            <person name="Thoen E."/>
            <person name="Andreopoulos B."/>
            <person name="Lu D."/>
            <person name="Skrede I."/>
            <person name="Drula E."/>
            <person name="Henrissat B."/>
            <person name="Morin E."/>
            <person name="Kohler A."/>
            <person name="Barry K."/>
            <person name="LaButti K."/>
            <person name="Morin E."/>
            <person name="Salamov A."/>
            <person name="Lipzen A."/>
            <person name="Mereny Z."/>
            <person name="Hegedus B."/>
            <person name="Baldrian P."/>
            <person name="Stursova M."/>
            <person name="Weitz H."/>
            <person name="Taylor A."/>
            <person name="Grigoriev I.V."/>
            <person name="Nagy L.G."/>
            <person name="Martin F."/>
            <person name="Kauserud H."/>
        </authorList>
    </citation>
    <scope>NUCLEOTIDE SEQUENCE</scope>
    <source>
        <strain evidence="1">CBHHK067</strain>
    </source>
</reference>
<keyword evidence="2" id="KW-1185">Reference proteome</keyword>
<evidence type="ECO:0000313" key="1">
    <source>
        <dbReference type="EMBL" id="KAJ7657477.1"/>
    </source>
</evidence>
<dbReference type="AlphaFoldDB" id="A0AAD7CPY0"/>
<name>A0AAD7CPY0_MYCRO</name>
<comment type="caution">
    <text evidence="1">The sequence shown here is derived from an EMBL/GenBank/DDBJ whole genome shotgun (WGS) entry which is preliminary data.</text>
</comment>
<organism evidence="1 2">
    <name type="scientific">Mycena rosella</name>
    <name type="common">Pink bonnet</name>
    <name type="synonym">Agaricus rosellus</name>
    <dbReference type="NCBI Taxonomy" id="1033263"/>
    <lineage>
        <taxon>Eukaryota</taxon>
        <taxon>Fungi</taxon>
        <taxon>Dikarya</taxon>
        <taxon>Basidiomycota</taxon>
        <taxon>Agaricomycotina</taxon>
        <taxon>Agaricomycetes</taxon>
        <taxon>Agaricomycetidae</taxon>
        <taxon>Agaricales</taxon>
        <taxon>Marasmiineae</taxon>
        <taxon>Mycenaceae</taxon>
        <taxon>Mycena</taxon>
    </lineage>
</organism>
<dbReference type="EMBL" id="JARKIE010000290">
    <property type="protein sequence ID" value="KAJ7657477.1"/>
    <property type="molecule type" value="Genomic_DNA"/>
</dbReference>